<dbReference type="SUPFAM" id="SSF52200">
    <property type="entry name" value="Toll/Interleukin receptor TIR domain"/>
    <property type="match status" value="1"/>
</dbReference>
<evidence type="ECO:0000256" key="5">
    <source>
        <dbReference type="SAM" id="MobiDB-lite"/>
    </source>
</evidence>
<dbReference type="Gene3D" id="3.40.50.300">
    <property type="entry name" value="P-loop containing nucleotide triphosphate hydrolases"/>
    <property type="match status" value="1"/>
</dbReference>
<dbReference type="Gene3D" id="3.40.50.10140">
    <property type="entry name" value="Toll/interleukin-1 receptor homology (TIR) domain"/>
    <property type="match status" value="1"/>
</dbReference>
<dbReference type="InterPro" id="IPR042197">
    <property type="entry name" value="Apaf_helical"/>
</dbReference>
<evidence type="ECO:0000256" key="3">
    <source>
        <dbReference type="ARBA" id="ARBA00022821"/>
    </source>
</evidence>
<evidence type="ECO:0000256" key="4">
    <source>
        <dbReference type="ARBA" id="ARBA00023027"/>
    </source>
</evidence>
<evidence type="ECO:0000313" key="8">
    <source>
        <dbReference type="Proteomes" id="UP000515151"/>
    </source>
</evidence>
<organism evidence="8 9">
    <name type="scientific">Punica granatum</name>
    <name type="common">Pomegranate</name>
    <dbReference type="NCBI Taxonomy" id="22663"/>
    <lineage>
        <taxon>Eukaryota</taxon>
        <taxon>Viridiplantae</taxon>
        <taxon>Streptophyta</taxon>
        <taxon>Embryophyta</taxon>
        <taxon>Tracheophyta</taxon>
        <taxon>Spermatophyta</taxon>
        <taxon>Magnoliopsida</taxon>
        <taxon>eudicotyledons</taxon>
        <taxon>Gunneridae</taxon>
        <taxon>Pentapetalae</taxon>
        <taxon>rosids</taxon>
        <taxon>malvids</taxon>
        <taxon>Myrtales</taxon>
        <taxon>Lythraceae</taxon>
        <taxon>Punica</taxon>
    </lineage>
</organism>
<dbReference type="PANTHER" id="PTHR11017:SF570">
    <property type="entry name" value="DISEASE RESISTANCE PROTEIN (TIR-NBS CLASS)-RELATED"/>
    <property type="match status" value="1"/>
</dbReference>
<dbReference type="Gene3D" id="3.80.10.10">
    <property type="entry name" value="Ribonuclease Inhibitor"/>
    <property type="match status" value="3"/>
</dbReference>
<keyword evidence="2" id="KW-0677">Repeat</keyword>
<sequence>MASDEPPKYRALVIAIYATASVLVAAFLGARFLRKKRWQNGESRGTNGNNSQQQQVDGSHNVPSSSSSDNPVAGHEFEIFLSFRGTDIRKTFTDYLYHSLIDAGLRTFRDNEELRVGEEIGPKLMKSIKQSRIGIPIFSADYASSKWCLMEVAEMLKSMKERKQMIMPIFIDVTPDDVQHQTGSYADSFSSHEKRFGPEKVQGWRDALKEVVKLKGLELAKVANGHQGEFIKLVVARVIRELKKYHLDVSNVLVGIEDRAEELMKKLEVGIDDVRVVGIWGMGGIGKTTLAKFVYNQIVDNFESNSFLKNIRETTRNPRGLQYLQSKLVSDILRREPEDYANVEEGINVLKERLRDKKVLILLDDVDRIDQIKAVAADVSWFKRGSRIMITTREKEVLDHFQVHDPYEVVLLDKDQAFELFCKHAFGDKLPRPDLVELAWQIVNRVGRLPLALEVIGSFLSIYREKMDIWHGTIEKLKIKPNMDVQDKLKISYESLDREQKEMFLDIACLFIGIDVRLVIPMWNDANFFPEVGIEILQLKSLIKIGDDNKIWMHDQLRDLGRSIVEQEDKEPGQWSRLWHNEDAFNVLVEKEGTSKVEAISLEGYHFSEEADCLDDEMFRKLSRLRILELDGARLDGNFEGLFHQLRWLSWHRENVSPPENLTLKNLIVLDLSRSLIHEDWIGWSSIKFGLKLKVLNLMNCQISRTPDFSAFPSLESLILESCEQLVWVDPSIGLLKNLILLNLRKCQSLVKLPEELGSMESLVEFLIDDTGVEEVPISRGMKKLEVLSANHCRHLVEIPTSIGSLMNLRRLSLIGCGLDKLPDSIGQLTSLVELILSYNAFGRLPDFVGDLHDLELLKIDHTYITCLPGNLGSLKKLKVLDASWYELEGEREISDEVLSLSSLRVLKFCGIKSLPASMRALSCLETLHLGGCQNLQTLPELPSSLISLTVEASSKLTSLNLANLVNLKELSLSGDFEVKEECLSGLRKLEKLTLHSVKTYTLPGEIDLFLRLKELYILYCRELKCLPTLPSSLSFLRIEHSDSLERLPDLSNLNTLSKLEVLFCSKIREIEGLGSLMSLKILSTDGSPLTKLDGLERLEFLTALSAGFSEVERLPNLSKLKNLQSLIVPCSSKLVEIQGLSCLDKLKTLCIDSCTSLEGLPELPKSLEELFLRGCEQFSQIEAVAGLELLQALEISRCRSLRKLPNLLKLQRLESIIMRECENITEIPGLEELSNLRRLSIFGCKALKLPDLSKQQSNGLRINMTMKQW</sequence>
<dbReference type="InterPro" id="IPR027417">
    <property type="entry name" value="P-loop_NTPase"/>
</dbReference>
<dbReference type="FunFam" id="3.40.50.10140:FF:000007">
    <property type="entry name" value="Disease resistance protein (TIR-NBS-LRR class)"/>
    <property type="match status" value="1"/>
</dbReference>
<dbReference type="Pfam" id="PF23282">
    <property type="entry name" value="WHD_ROQ1"/>
    <property type="match status" value="1"/>
</dbReference>
<proteinExistence type="predicted"/>
<dbReference type="InterPro" id="IPR002182">
    <property type="entry name" value="NB-ARC"/>
</dbReference>
<reference evidence="8" key="1">
    <citation type="journal article" date="2020" name="Plant Biotechnol. J.">
        <title>The pomegranate (Punica granatum L.) draft genome dissects genetic divergence between soft- and hard-seeded cultivars.</title>
        <authorList>
            <person name="Luo X."/>
            <person name="Li H."/>
            <person name="Wu Z."/>
            <person name="Yao W."/>
            <person name="Zhao P."/>
            <person name="Cao D."/>
            <person name="Yu H."/>
            <person name="Li K."/>
            <person name="Poudel K."/>
            <person name="Zhao D."/>
            <person name="Zhang F."/>
            <person name="Xia X."/>
            <person name="Chen L."/>
            <person name="Wang Q."/>
            <person name="Jing D."/>
            <person name="Cao S."/>
        </authorList>
    </citation>
    <scope>NUCLEOTIDE SEQUENCE [LARGE SCALE GENOMIC DNA]</scope>
    <source>
        <strain evidence="8">cv. Tunisia</strain>
    </source>
</reference>
<evidence type="ECO:0000256" key="6">
    <source>
        <dbReference type="SAM" id="Phobius"/>
    </source>
</evidence>
<dbReference type="PANTHER" id="PTHR11017">
    <property type="entry name" value="LEUCINE-RICH REPEAT-CONTAINING PROTEIN"/>
    <property type="match status" value="1"/>
</dbReference>
<dbReference type="GO" id="GO:0043531">
    <property type="term" value="F:ADP binding"/>
    <property type="evidence" value="ECO:0007669"/>
    <property type="project" value="InterPro"/>
</dbReference>
<keyword evidence="8" id="KW-1185">Reference proteome</keyword>
<dbReference type="Pfam" id="PF01582">
    <property type="entry name" value="TIR"/>
    <property type="match status" value="1"/>
</dbReference>
<dbReference type="InterPro" id="IPR058192">
    <property type="entry name" value="WHD_ROQ1-like"/>
</dbReference>
<feature type="transmembrane region" description="Helical" evidence="6">
    <location>
        <begin position="12"/>
        <end position="33"/>
    </location>
</feature>
<dbReference type="GeneID" id="116195506"/>
<dbReference type="OrthoDB" id="266138at2759"/>
<protein>
    <submittedName>
        <fullName evidence="9">TMV resistance protein N-like isoform X1</fullName>
    </submittedName>
</protein>
<dbReference type="GO" id="GO:0051707">
    <property type="term" value="P:response to other organism"/>
    <property type="evidence" value="ECO:0007669"/>
    <property type="project" value="UniProtKB-ARBA"/>
</dbReference>
<name>A0A6P8CGL3_PUNGR</name>
<feature type="region of interest" description="Disordered" evidence="5">
    <location>
        <begin position="40"/>
        <end position="70"/>
    </location>
</feature>
<dbReference type="InterPro" id="IPR032675">
    <property type="entry name" value="LRR_dom_sf"/>
</dbReference>
<feature type="domain" description="TIR" evidence="7">
    <location>
        <begin position="75"/>
        <end position="242"/>
    </location>
</feature>
<dbReference type="InterPro" id="IPR044974">
    <property type="entry name" value="Disease_R_plants"/>
</dbReference>
<dbReference type="PROSITE" id="PS50104">
    <property type="entry name" value="TIR"/>
    <property type="match status" value="1"/>
</dbReference>
<dbReference type="SUPFAM" id="SSF52540">
    <property type="entry name" value="P-loop containing nucleoside triphosphate hydrolases"/>
    <property type="match status" value="1"/>
</dbReference>
<accession>A0A6P8CGL3</accession>
<dbReference type="SUPFAM" id="SSF52058">
    <property type="entry name" value="L domain-like"/>
    <property type="match status" value="2"/>
</dbReference>
<keyword evidence="1" id="KW-0433">Leucine-rich repeat</keyword>
<dbReference type="Pfam" id="PF23598">
    <property type="entry name" value="LRR_14"/>
    <property type="match status" value="1"/>
</dbReference>
<evidence type="ECO:0000256" key="2">
    <source>
        <dbReference type="ARBA" id="ARBA00022737"/>
    </source>
</evidence>
<dbReference type="Proteomes" id="UP000515151">
    <property type="component" value="Chromosome 2"/>
</dbReference>
<dbReference type="GO" id="GO:0007165">
    <property type="term" value="P:signal transduction"/>
    <property type="evidence" value="ECO:0007669"/>
    <property type="project" value="InterPro"/>
</dbReference>
<keyword evidence="3" id="KW-0611">Plant defense</keyword>
<dbReference type="RefSeq" id="XP_031380601.1">
    <property type="nucleotide sequence ID" value="XM_031524741.1"/>
</dbReference>
<evidence type="ECO:0000259" key="7">
    <source>
        <dbReference type="PROSITE" id="PS50104"/>
    </source>
</evidence>
<dbReference type="SMART" id="SM00255">
    <property type="entry name" value="TIR"/>
    <property type="match status" value="1"/>
</dbReference>
<dbReference type="InterPro" id="IPR055414">
    <property type="entry name" value="LRR_R13L4/SHOC2-like"/>
</dbReference>
<evidence type="ECO:0000313" key="9">
    <source>
        <dbReference type="RefSeq" id="XP_031380601.1"/>
    </source>
</evidence>
<dbReference type="InterPro" id="IPR003593">
    <property type="entry name" value="AAA+_ATPase"/>
</dbReference>
<keyword evidence="6" id="KW-0812">Transmembrane</keyword>
<dbReference type="AlphaFoldDB" id="A0A6P8CGL3"/>
<keyword evidence="6" id="KW-0472">Membrane</keyword>
<dbReference type="InterPro" id="IPR035897">
    <property type="entry name" value="Toll_tir_struct_dom_sf"/>
</dbReference>
<dbReference type="Pfam" id="PF00931">
    <property type="entry name" value="NB-ARC"/>
    <property type="match status" value="1"/>
</dbReference>
<dbReference type="Gene3D" id="1.10.8.430">
    <property type="entry name" value="Helical domain of apoptotic protease-activating factors"/>
    <property type="match status" value="1"/>
</dbReference>
<gene>
    <name evidence="9" type="primary">LOC116195506</name>
</gene>
<feature type="compositionally biased region" description="Polar residues" evidence="5">
    <location>
        <begin position="40"/>
        <end position="63"/>
    </location>
</feature>
<dbReference type="InterPro" id="IPR000157">
    <property type="entry name" value="TIR_dom"/>
</dbReference>
<dbReference type="SMART" id="SM00382">
    <property type="entry name" value="AAA"/>
    <property type="match status" value="1"/>
</dbReference>
<reference evidence="9" key="2">
    <citation type="submission" date="2025-08" db="UniProtKB">
        <authorList>
            <consortium name="RefSeq"/>
        </authorList>
    </citation>
    <scope>IDENTIFICATION</scope>
    <source>
        <tissue evidence="9">Leaf</tissue>
    </source>
</reference>
<keyword evidence="4" id="KW-0520">NAD</keyword>
<dbReference type="PRINTS" id="PR00364">
    <property type="entry name" value="DISEASERSIST"/>
</dbReference>
<dbReference type="GO" id="GO:0006952">
    <property type="term" value="P:defense response"/>
    <property type="evidence" value="ECO:0007669"/>
    <property type="project" value="UniProtKB-KW"/>
</dbReference>
<evidence type="ECO:0000256" key="1">
    <source>
        <dbReference type="ARBA" id="ARBA00022614"/>
    </source>
</evidence>
<keyword evidence="6" id="KW-1133">Transmembrane helix</keyword>